<sequence length="149" mass="16471">MDTTNRCMNTATHSPSSSRWRPALAAAWLCAWAWLALAGGPVQAQEIRNFPPAAMRGRLLVTTPPQVQLDGKADVLAPGARIRNTQNMLVTSAALVGQEVRVNYTRETTTGMLQEVWVLTDAEAALRRPGSERPWYNFFFGDTEEVTPK</sequence>
<accession>A0A1P8K4G7</accession>
<evidence type="ECO:0000313" key="1">
    <source>
        <dbReference type="EMBL" id="APW40899.1"/>
    </source>
</evidence>
<dbReference type="Proteomes" id="UP000186609">
    <property type="component" value="Chromosome"/>
</dbReference>
<name>A0A1P8K4G7_9BURK</name>
<organism evidence="1 2">
    <name type="scientific">Rhodoferax koreensis</name>
    <dbReference type="NCBI Taxonomy" id="1842727"/>
    <lineage>
        <taxon>Bacteria</taxon>
        <taxon>Pseudomonadati</taxon>
        <taxon>Pseudomonadota</taxon>
        <taxon>Betaproteobacteria</taxon>
        <taxon>Burkholderiales</taxon>
        <taxon>Comamonadaceae</taxon>
        <taxon>Rhodoferax</taxon>
    </lineage>
</organism>
<reference evidence="1 2" key="1">
    <citation type="submission" date="2017-01" db="EMBL/GenBank/DDBJ databases">
        <authorList>
            <person name="Mah S.A."/>
            <person name="Swanson W.J."/>
            <person name="Moy G.W."/>
            <person name="Vacquier V.D."/>
        </authorList>
    </citation>
    <scope>NUCLEOTIDE SEQUENCE [LARGE SCALE GENOMIC DNA]</scope>
    <source>
        <strain evidence="1 2">DCY110</strain>
    </source>
</reference>
<keyword evidence="2" id="KW-1185">Reference proteome</keyword>
<proteinExistence type="predicted"/>
<dbReference type="EMBL" id="CP019236">
    <property type="protein sequence ID" value="APW40899.1"/>
    <property type="molecule type" value="Genomic_DNA"/>
</dbReference>
<dbReference type="AlphaFoldDB" id="A0A1P8K4G7"/>
<gene>
    <name evidence="1" type="ORF">RD110_22895</name>
</gene>
<dbReference type="KEGG" id="rhy:RD110_22895"/>
<protein>
    <submittedName>
        <fullName evidence="1">Uncharacterized protein</fullName>
    </submittedName>
</protein>
<evidence type="ECO:0000313" key="2">
    <source>
        <dbReference type="Proteomes" id="UP000186609"/>
    </source>
</evidence>